<evidence type="ECO:0000313" key="4">
    <source>
        <dbReference type="EMBL" id="QHU33475.1"/>
    </source>
</evidence>
<accession>A0A6C0LTY7</accession>
<reference evidence="4" key="1">
    <citation type="journal article" date="2020" name="Nature">
        <title>Giant virus diversity and host interactions through global metagenomics.</title>
        <authorList>
            <person name="Schulz F."/>
            <person name="Roux S."/>
            <person name="Paez-Espino D."/>
            <person name="Jungbluth S."/>
            <person name="Walsh D.A."/>
            <person name="Denef V.J."/>
            <person name="McMahon K.D."/>
            <person name="Konstantinidis K.T."/>
            <person name="Eloe-Fadrosh E.A."/>
            <person name="Kyrpides N.C."/>
            <person name="Woyke T."/>
        </authorList>
    </citation>
    <scope>NUCLEOTIDE SEQUENCE</scope>
    <source>
        <strain evidence="4">GVMAG-S-1016704-121</strain>
    </source>
</reference>
<protein>
    <recommendedName>
        <fullName evidence="3">SF3 helicase domain-containing protein</fullName>
    </recommendedName>
</protein>
<dbReference type="InterPro" id="IPR027417">
    <property type="entry name" value="P-loop_NTPase"/>
</dbReference>
<dbReference type="GO" id="GO:0005524">
    <property type="term" value="F:ATP binding"/>
    <property type="evidence" value="ECO:0007669"/>
    <property type="project" value="UniProtKB-KW"/>
</dbReference>
<feature type="domain" description="SF3 helicase" evidence="3">
    <location>
        <begin position="394"/>
        <end position="550"/>
    </location>
</feature>
<dbReference type="SUPFAM" id="SSF52540">
    <property type="entry name" value="P-loop containing nucleoside triphosphate hydrolases"/>
    <property type="match status" value="1"/>
</dbReference>
<dbReference type="Gene3D" id="3.40.50.300">
    <property type="entry name" value="P-loop containing nucleotide triphosphate hydrolases"/>
    <property type="match status" value="1"/>
</dbReference>
<keyword evidence="1" id="KW-0547">Nucleotide-binding</keyword>
<proteinExistence type="predicted"/>
<organism evidence="4">
    <name type="scientific">viral metagenome</name>
    <dbReference type="NCBI Taxonomy" id="1070528"/>
    <lineage>
        <taxon>unclassified sequences</taxon>
        <taxon>metagenomes</taxon>
        <taxon>organismal metagenomes</taxon>
    </lineage>
</organism>
<dbReference type="InterPro" id="IPR045455">
    <property type="entry name" value="NrS-1_pol-like_helicase"/>
</dbReference>
<name>A0A6C0LTY7_9ZZZZ</name>
<dbReference type="EMBL" id="MN740557">
    <property type="protein sequence ID" value="QHU33475.1"/>
    <property type="molecule type" value="Genomic_DNA"/>
</dbReference>
<evidence type="ECO:0000259" key="3">
    <source>
        <dbReference type="PROSITE" id="PS51206"/>
    </source>
</evidence>
<sequence length="698" mass="81098">MSDDHYGNSFGDNTLDEEIEIELMQTDAAVYSPEELFALLCANEQYAISRIGGFENIDDLFDMLSNVWLDNHPDLETISYYKWLLGKVSDLHSATDSELKPAEIEQLFDITSIGIYRLFRICMTVPDENRDVYMSDTAEGLERRGRLAHILKTVQVCKNYMVAHSMMTNHINSSRYASLTKYETTVNIISDTDLKPHQQVENHILNQLDNYGYRHYKKYCYKRIVTKDNSPVFAWERKEKVTDFIPNELTMEKNYAMYKLYTHAPSYNMNAHLSRFLTEDSKQIRFLPLNPNRHIYSCINGIYHTKHCAFYDYADEQNWPQITQQAIDRMVKYDPSAVDFVPPNGNDTCLRHYEYEFKHGDYINNCTDFMDIDPSVFKCRDFDNVLEYQKLTPDTIENIYGLIGRLFFETKQFDDMQLLLFFKGVAGSGKSSVLNLISECFDPEAIGILNSNCQDQFSLEHIADAHIVITYEAKRDFRFNQATLQQCVSGEGVTIVRKGEKSYDKKWTAPFVMAGNELPGWKDAAGSMARRLVLVPFNHRVIEQDEELGDRMSKDILEYIPKFTIMYRQMTIRSNKKGFWSVRGDGTTLCSQQLLDVRNEIISELQPLVNYMLRSGKFELSHMDNSLPAADTYITEAIFLEGYRQYCRDTGLQMGTWNADLYRTVFEDYKITRRQAVLEYDGVETNAYFLFGLRLVQA</sequence>
<dbReference type="AlphaFoldDB" id="A0A6C0LTY7"/>
<evidence type="ECO:0000256" key="2">
    <source>
        <dbReference type="ARBA" id="ARBA00022840"/>
    </source>
</evidence>
<dbReference type="Pfam" id="PF19263">
    <property type="entry name" value="DUF5906"/>
    <property type="match status" value="1"/>
</dbReference>
<keyword evidence="2" id="KW-0067">ATP-binding</keyword>
<dbReference type="InterPro" id="IPR014015">
    <property type="entry name" value="Helicase_SF3_DNA-vir"/>
</dbReference>
<evidence type="ECO:0000256" key="1">
    <source>
        <dbReference type="ARBA" id="ARBA00022741"/>
    </source>
</evidence>
<dbReference type="PROSITE" id="PS51206">
    <property type="entry name" value="SF3_HELICASE_1"/>
    <property type="match status" value="1"/>
</dbReference>